<dbReference type="EMBL" id="JANGAB010000001">
    <property type="protein sequence ID" value="MCQ4948695.1"/>
    <property type="molecule type" value="Genomic_DNA"/>
</dbReference>
<comment type="similarity">
    <text evidence="1">Belongs to the aspartate/glutamate racemases family.</text>
</comment>
<dbReference type="Gene3D" id="3.40.50.1860">
    <property type="match status" value="2"/>
</dbReference>
<proteinExistence type="inferred from homology"/>
<dbReference type="Proteomes" id="UP001205063">
    <property type="component" value="Unassembled WGS sequence"/>
</dbReference>
<dbReference type="SUPFAM" id="SSF53681">
    <property type="entry name" value="Aspartate/glutamate racemase"/>
    <property type="match status" value="2"/>
</dbReference>
<accession>A0AAW5KEK8</accession>
<sequence length="248" mass="26507">MKILGVAGGLGPLATACFMRRCVEMTDAKSDQDHLEIALLNRPSTPDRTAYILDRSQPDPLPALVGTIRALEGLGAGCIAIPCVTAHYFFAPLQQATGVPILNALEETALCLQREGVKKVGLLATEGTIRTGILQKAFSRRGIAAETPDWANQCRVTDIIYQNIKAGRPADATAFAQASASLLKKGCQCILLGCTELSVARDELRLGEGYLDVLDVLARASVLACGARLKPAYKTLVSGRREETLRSV</sequence>
<keyword evidence="2 3" id="KW-0413">Isomerase</keyword>
<protein>
    <submittedName>
        <fullName evidence="3">Amino acid racemase</fullName>
        <ecNumber evidence="3">5.1.1.-</ecNumber>
    </submittedName>
</protein>
<dbReference type="RefSeq" id="WP_256135470.1">
    <property type="nucleotide sequence ID" value="NZ_JANGAB010000001.1"/>
</dbReference>
<evidence type="ECO:0000256" key="2">
    <source>
        <dbReference type="ARBA" id="ARBA00023235"/>
    </source>
</evidence>
<evidence type="ECO:0000313" key="3">
    <source>
        <dbReference type="EMBL" id="MCQ4948695.1"/>
    </source>
</evidence>
<organism evidence="3 4">
    <name type="scientific">Bittarella massiliensis</name>
    <name type="common">ex Durand et al. 2017</name>
    <dbReference type="NCBI Taxonomy" id="1720313"/>
    <lineage>
        <taxon>Bacteria</taxon>
        <taxon>Bacillati</taxon>
        <taxon>Bacillota</taxon>
        <taxon>Clostridia</taxon>
        <taxon>Eubacteriales</taxon>
        <taxon>Oscillospiraceae</taxon>
        <taxon>Bittarella (ex Durand et al. 2017)</taxon>
    </lineage>
</organism>
<evidence type="ECO:0000256" key="1">
    <source>
        <dbReference type="ARBA" id="ARBA00007847"/>
    </source>
</evidence>
<comment type="caution">
    <text evidence="3">The sequence shown here is derived from an EMBL/GenBank/DDBJ whole genome shotgun (WGS) entry which is preliminary data.</text>
</comment>
<dbReference type="Pfam" id="PF01177">
    <property type="entry name" value="Asp_Glu_race"/>
    <property type="match status" value="1"/>
</dbReference>
<reference evidence="3" key="1">
    <citation type="submission" date="2022-06" db="EMBL/GenBank/DDBJ databases">
        <title>Isolation of gut microbiota from human fecal samples.</title>
        <authorList>
            <person name="Pamer E.G."/>
            <person name="Barat B."/>
            <person name="Waligurski E."/>
            <person name="Medina S."/>
            <person name="Paddock L."/>
            <person name="Mostad J."/>
        </authorList>
    </citation>
    <scope>NUCLEOTIDE SEQUENCE</scope>
    <source>
        <strain evidence="3">DFI.7.96</strain>
    </source>
</reference>
<dbReference type="GO" id="GO:0047661">
    <property type="term" value="F:amino-acid racemase activity"/>
    <property type="evidence" value="ECO:0007669"/>
    <property type="project" value="InterPro"/>
</dbReference>
<dbReference type="NCBIfam" id="TIGR00035">
    <property type="entry name" value="asp_race"/>
    <property type="match status" value="1"/>
</dbReference>
<dbReference type="AlphaFoldDB" id="A0AAW5KEK8"/>
<dbReference type="PANTHER" id="PTHR21198:SF7">
    <property type="entry name" value="ASPARTATE-GLUTAMATE RACEMASE FAMILY"/>
    <property type="match status" value="1"/>
</dbReference>
<dbReference type="PROSITE" id="PS51257">
    <property type="entry name" value="PROKAR_LIPOPROTEIN"/>
    <property type="match status" value="1"/>
</dbReference>
<gene>
    <name evidence="3" type="ORF">NE646_03280</name>
</gene>
<name>A0AAW5KEK8_9FIRM</name>
<dbReference type="EC" id="5.1.1.-" evidence="3"/>
<dbReference type="InterPro" id="IPR001920">
    <property type="entry name" value="Asp/Glu_race"/>
</dbReference>
<dbReference type="PANTHER" id="PTHR21198">
    <property type="entry name" value="GLUTAMATE RACEMASE"/>
    <property type="match status" value="1"/>
</dbReference>
<dbReference type="InterPro" id="IPR004380">
    <property type="entry name" value="Asp_race"/>
</dbReference>
<evidence type="ECO:0000313" key="4">
    <source>
        <dbReference type="Proteomes" id="UP001205063"/>
    </source>
</evidence>
<dbReference type="InterPro" id="IPR015942">
    <property type="entry name" value="Asp/Glu/hydantoin_racemase"/>
</dbReference>